<dbReference type="InterPro" id="IPR036291">
    <property type="entry name" value="NAD(P)-bd_dom_sf"/>
</dbReference>
<proteinExistence type="inferred from homology"/>
<dbReference type="Proteomes" id="UP000294155">
    <property type="component" value="Unassembled WGS sequence"/>
</dbReference>
<dbReference type="Pfam" id="PF13561">
    <property type="entry name" value="adh_short_C2"/>
    <property type="match status" value="1"/>
</dbReference>
<organism evidence="2 3">
    <name type="scientific">Hymenobacter persicinus</name>
    <dbReference type="NCBI Taxonomy" id="2025506"/>
    <lineage>
        <taxon>Bacteria</taxon>
        <taxon>Pseudomonadati</taxon>
        <taxon>Bacteroidota</taxon>
        <taxon>Cytophagia</taxon>
        <taxon>Cytophagales</taxon>
        <taxon>Hymenobacteraceae</taxon>
        <taxon>Hymenobacter</taxon>
    </lineage>
</organism>
<evidence type="ECO:0000256" key="1">
    <source>
        <dbReference type="ARBA" id="ARBA00006484"/>
    </source>
</evidence>
<name>A0A4V1ZAJ8_9BACT</name>
<dbReference type="FunFam" id="3.40.50.720:FF:000084">
    <property type="entry name" value="Short-chain dehydrogenase reductase"/>
    <property type="match status" value="1"/>
</dbReference>
<dbReference type="InterPro" id="IPR050259">
    <property type="entry name" value="SDR"/>
</dbReference>
<comment type="caution">
    <text evidence="2">The sequence shown here is derived from an EMBL/GenBank/DDBJ whole genome shotgun (WGS) entry which is preliminary data.</text>
</comment>
<dbReference type="PRINTS" id="PR00081">
    <property type="entry name" value="GDHRDH"/>
</dbReference>
<protein>
    <submittedName>
        <fullName evidence="2">SDR family oxidoreductase</fullName>
    </submittedName>
</protein>
<reference evidence="2 3" key="1">
    <citation type="submission" date="2019-02" db="EMBL/GenBank/DDBJ databases">
        <title>Bacterial novel species isolated from soil.</title>
        <authorList>
            <person name="Jung H.-Y."/>
        </authorList>
    </citation>
    <scope>NUCLEOTIDE SEQUENCE [LARGE SCALE GENOMIC DNA]</scope>
    <source>
        <strain evidence="2 3">1-3-3-3</strain>
    </source>
</reference>
<dbReference type="PANTHER" id="PTHR42879:SF6">
    <property type="entry name" value="NADPH-DEPENDENT REDUCTASE BACG"/>
    <property type="match status" value="1"/>
</dbReference>
<gene>
    <name evidence="2" type="ORF">EWM57_14110</name>
</gene>
<evidence type="ECO:0000313" key="2">
    <source>
        <dbReference type="EMBL" id="RYU78425.1"/>
    </source>
</evidence>
<dbReference type="Gene3D" id="3.40.50.720">
    <property type="entry name" value="NAD(P)-binding Rossmann-like Domain"/>
    <property type="match status" value="1"/>
</dbReference>
<dbReference type="InterPro" id="IPR002347">
    <property type="entry name" value="SDR_fam"/>
</dbReference>
<dbReference type="EMBL" id="SEWE01000030">
    <property type="protein sequence ID" value="RYU78425.1"/>
    <property type="molecule type" value="Genomic_DNA"/>
</dbReference>
<dbReference type="PANTHER" id="PTHR42879">
    <property type="entry name" value="3-OXOACYL-(ACYL-CARRIER-PROTEIN) REDUCTASE"/>
    <property type="match status" value="1"/>
</dbReference>
<keyword evidence="3" id="KW-1185">Reference proteome</keyword>
<evidence type="ECO:0000313" key="3">
    <source>
        <dbReference type="Proteomes" id="UP000294155"/>
    </source>
</evidence>
<accession>A0A4V1ZAJ8</accession>
<comment type="similarity">
    <text evidence="1">Belongs to the short-chain dehydrogenases/reductases (SDR) family.</text>
</comment>
<dbReference type="SUPFAM" id="SSF51735">
    <property type="entry name" value="NAD(P)-binding Rossmann-fold domains"/>
    <property type="match status" value="1"/>
</dbReference>
<dbReference type="OrthoDB" id="9804774at2"/>
<dbReference type="RefSeq" id="WP_129921803.1">
    <property type="nucleotide sequence ID" value="NZ_SEWE01000030.1"/>
</dbReference>
<dbReference type="AlphaFoldDB" id="A0A4V1ZAJ8"/>
<sequence>MQIDLTSQRALVGGSTQGIGRAVAEELARLGATVTLLARDEARLQQVAAELPTPQGQPHDFIVADFSAPATLAERVQQYLATHPDGFHILVNNTGGPAGGPILAAPVDAFRAAFEQHLICNHLLAQAVVPAMQARGQGRIINVISTSVKLPLPGLGVSNTIRGAVANWAKTLANELGGSGITVNNVLPGATVTQRHTSLIEKKVAQTGQSVDDIEAAMLRQIPAGRFGQAEEVAQAVAFLASPAAAYINGINVPVDGGRTGNL</sequence>